<comment type="caution">
    <text evidence="1">The sequence shown here is derived from an EMBL/GenBank/DDBJ whole genome shotgun (WGS) entry which is preliminary data.</text>
</comment>
<dbReference type="Pfam" id="PF08843">
    <property type="entry name" value="AbiEii"/>
    <property type="match status" value="1"/>
</dbReference>
<dbReference type="EMBL" id="BARW01015119">
    <property type="protein sequence ID" value="GAI90990.1"/>
    <property type="molecule type" value="Genomic_DNA"/>
</dbReference>
<accession>X1TTX4</accession>
<protein>
    <recommendedName>
        <fullName evidence="2">Nucleotidyl transferase AbiEii/AbiGii toxin family protein</fullName>
    </recommendedName>
</protein>
<evidence type="ECO:0000313" key="1">
    <source>
        <dbReference type="EMBL" id="GAI90990.1"/>
    </source>
</evidence>
<name>X1TTX4_9ZZZZ</name>
<evidence type="ECO:0008006" key="2">
    <source>
        <dbReference type="Google" id="ProtNLM"/>
    </source>
</evidence>
<dbReference type="AlphaFoldDB" id="X1TTX4"/>
<dbReference type="InterPro" id="IPR014942">
    <property type="entry name" value="AbiEii"/>
</dbReference>
<sequence length="101" mass="11692">MFDRRYEPQVRLLLRCLPEISRHPCFALKGGTAINLFVWDLPRVSVDIDLTYLPLKPRREALQEIDDKLISIKADIEQRIPGSQVRESRSQGYVVKLLVST</sequence>
<feature type="non-terminal residue" evidence="1">
    <location>
        <position position="101"/>
    </location>
</feature>
<proteinExistence type="predicted"/>
<reference evidence="1" key="1">
    <citation type="journal article" date="2014" name="Front. Microbiol.">
        <title>High frequency of phylogenetically diverse reductive dehalogenase-homologous genes in deep subseafloor sedimentary metagenomes.</title>
        <authorList>
            <person name="Kawai M."/>
            <person name="Futagami T."/>
            <person name="Toyoda A."/>
            <person name="Takaki Y."/>
            <person name="Nishi S."/>
            <person name="Hori S."/>
            <person name="Arai W."/>
            <person name="Tsubouchi T."/>
            <person name="Morono Y."/>
            <person name="Uchiyama I."/>
            <person name="Ito T."/>
            <person name="Fujiyama A."/>
            <person name="Inagaki F."/>
            <person name="Takami H."/>
        </authorList>
    </citation>
    <scope>NUCLEOTIDE SEQUENCE</scope>
    <source>
        <strain evidence="1">Expedition CK06-06</strain>
    </source>
</reference>
<dbReference type="Gene3D" id="3.10.450.620">
    <property type="entry name" value="JHP933, nucleotidyltransferase-like core domain"/>
    <property type="match status" value="1"/>
</dbReference>
<gene>
    <name evidence="1" type="ORF">S12H4_26609</name>
</gene>
<organism evidence="1">
    <name type="scientific">marine sediment metagenome</name>
    <dbReference type="NCBI Taxonomy" id="412755"/>
    <lineage>
        <taxon>unclassified sequences</taxon>
        <taxon>metagenomes</taxon>
        <taxon>ecological metagenomes</taxon>
    </lineage>
</organism>